<feature type="region of interest" description="Disordered" evidence="1">
    <location>
        <begin position="29"/>
        <end position="48"/>
    </location>
</feature>
<reference evidence="4 5" key="1">
    <citation type="journal article" date="2012" name="Genome Biol.">
        <title>Genome and low-iron response of an oceanic diatom adapted to chronic iron limitation.</title>
        <authorList>
            <person name="Lommer M."/>
            <person name="Specht M."/>
            <person name="Roy A.S."/>
            <person name="Kraemer L."/>
            <person name="Andreson R."/>
            <person name="Gutowska M.A."/>
            <person name="Wolf J."/>
            <person name="Bergner S.V."/>
            <person name="Schilhabel M.B."/>
            <person name="Klostermeier U.C."/>
            <person name="Beiko R.G."/>
            <person name="Rosenstiel P."/>
            <person name="Hippler M."/>
            <person name="Laroche J."/>
        </authorList>
    </citation>
    <scope>NUCLEOTIDE SEQUENCE [LARGE SCALE GENOMIC DNA]</scope>
    <source>
        <strain evidence="4 5">CCMP1005</strain>
    </source>
</reference>
<dbReference type="eggNOG" id="KOG1987">
    <property type="taxonomic scope" value="Eukaryota"/>
</dbReference>
<dbReference type="SUPFAM" id="SSF54695">
    <property type="entry name" value="POZ domain"/>
    <property type="match status" value="1"/>
</dbReference>
<dbReference type="InterPro" id="IPR011333">
    <property type="entry name" value="SKP1/BTB/POZ_sf"/>
</dbReference>
<keyword evidence="5" id="KW-1185">Reference proteome</keyword>
<evidence type="ECO:0000313" key="4">
    <source>
        <dbReference type="EMBL" id="EJK66835.1"/>
    </source>
</evidence>
<dbReference type="EMBL" id="AGNL01014177">
    <property type="protein sequence ID" value="EJK66835.1"/>
    <property type="molecule type" value="Genomic_DNA"/>
</dbReference>
<feature type="region of interest" description="Disordered" evidence="1">
    <location>
        <begin position="1"/>
        <end position="24"/>
    </location>
</feature>
<evidence type="ECO:0000259" key="2">
    <source>
        <dbReference type="PROSITE" id="PS50097"/>
    </source>
</evidence>
<dbReference type="OrthoDB" id="45051at2759"/>
<dbReference type="Gene3D" id="3.30.710.10">
    <property type="entry name" value="Potassium Channel Kv1.1, Chain A"/>
    <property type="match status" value="1"/>
</dbReference>
<dbReference type="SMART" id="SM00225">
    <property type="entry name" value="BTB"/>
    <property type="match status" value="1"/>
</dbReference>
<dbReference type="InterPro" id="IPR000210">
    <property type="entry name" value="BTB/POZ_dom"/>
</dbReference>
<evidence type="ECO:0000259" key="3">
    <source>
        <dbReference type="PROSITE" id="PS50800"/>
    </source>
</evidence>
<dbReference type="CDD" id="cd14733">
    <property type="entry name" value="BACK"/>
    <property type="match status" value="1"/>
</dbReference>
<feature type="compositionally biased region" description="Basic and acidic residues" evidence="1">
    <location>
        <begin position="729"/>
        <end position="749"/>
    </location>
</feature>
<feature type="non-terminal residue" evidence="4">
    <location>
        <position position="1"/>
    </location>
</feature>
<sequence>GGDGRPVDHNGLDGAGRRAADFDRALDQREGAELARSSGETDRLRSTPQYLTRRQAEHSLSLTVSLQVLPQFAHASSDESRGWGDEDPYPLPLRAKILSREFPWLETAFELKPIGDFKLRQADDEADEADEATPLKKTPTADAHCVDTWTCPCLDVLRLTSSSRSSDGRERAPLRRQTRFGRRPEVERTAETPEMSVPSAPTEMTLHVGEPPNGFVHPVRSTSVSVVVNNFPNLNLNGDHVESPAFDALGHRLAVRIRPDTEYESTARVANKSQTEVELRYNVGLIGNASELVDRGWSSWGKIQPDSTGQAIDLGSRSRLDRLANKREGALIVKVTLWIKSRDTAAHTTSFIPSNPILGNLIKEFDNETTADVKFEVGAREIETRGDGAKRARRSPTTFHAHYLILRSNAPTLAEMCKPGDTTPAQISNVNPEAFKHLLCYCYGGKISCDDLKEHAKDIIDTADRFGVTGLKLEAEAYLVKNEKFALDSIVDSLLYADSKNCALLLEKAMDFVVENRDDVLANISLDNLPSTMMMDLLTAVGSVKKGDSSDDYTYMRVDELRKQLHEKGLCFDGSRKAMIALLKENSYVSASTRSGFSFLPQRRGSLETPLHSSAWREDNFRVSLRPTSRPGVPVGVREADQDVQPAGDGGQAGCCSLAVPHVDRLRATPRRITDDWLGTRQSSDGGEYGRRRNGGGEDVLLQPDSDLASLPRRPPSRFGAAFRLPAPGHDRQSNGDGGGRRLRDESRSFRPAGASAARGSLVAPSSSGPSLWSSASFLRFAGVTDGRRHLPRSSLWGGPQGDVGEASSWGLPRS</sequence>
<evidence type="ECO:0000313" key="5">
    <source>
        <dbReference type="Proteomes" id="UP000266841"/>
    </source>
</evidence>
<dbReference type="AlphaFoldDB" id="K0SN89"/>
<protein>
    <recommendedName>
        <fullName evidence="6">BTB domain-containing protein</fullName>
    </recommendedName>
</protein>
<dbReference type="Pfam" id="PF00651">
    <property type="entry name" value="BTB"/>
    <property type="match status" value="1"/>
</dbReference>
<evidence type="ECO:0008006" key="6">
    <source>
        <dbReference type="Google" id="ProtNLM"/>
    </source>
</evidence>
<proteinExistence type="predicted"/>
<dbReference type="PROSITE" id="PS50800">
    <property type="entry name" value="SAP"/>
    <property type="match status" value="1"/>
</dbReference>
<dbReference type="PANTHER" id="PTHR24413">
    <property type="entry name" value="SPECKLE-TYPE POZ PROTEIN"/>
    <property type="match status" value="1"/>
</dbReference>
<feature type="domain" description="SAP" evidence="3">
    <location>
        <begin position="553"/>
        <end position="587"/>
    </location>
</feature>
<feature type="compositionally biased region" description="Basic and acidic residues" evidence="1">
    <location>
        <begin position="182"/>
        <end position="191"/>
    </location>
</feature>
<dbReference type="InterPro" id="IPR003034">
    <property type="entry name" value="SAP_dom"/>
</dbReference>
<dbReference type="Proteomes" id="UP000266841">
    <property type="component" value="Unassembled WGS sequence"/>
</dbReference>
<dbReference type="PROSITE" id="PS50097">
    <property type="entry name" value="BTB"/>
    <property type="match status" value="1"/>
</dbReference>
<feature type="domain" description="BTB" evidence="2">
    <location>
        <begin position="371"/>
        <end position="451"/>
    </location>
</feature>
<evidence type="ECO:0000256" key="1">
    <source>
        <dbReference type="SAM" id="MobiDB-lite"/>
    </source>
</evidence>
<gene>
    <name evidence="4" type="ORF">THAOC_12202</name>
</gene>
<accession>K0SN89</accession>
<name>K0SN89_THAOC</name>
<feature type="region of interest" description="Disordered" evidence="1">
    <location>
        <begin position="674"/>
        <end position="773"/>
    </location>
</feature>
<feature type="compositionally biased region" description="Basic and acidic residues" evidence="1">
    <location>
        <begin position="29"/>
        <end position="45"/>
    </location>
</feature>
<comment type="caution">
    <text evidence="4">The sequence shown here is derived from an EMBL/GenBank/DDBJ whole genome shotgun (WGS) entry which is preliminary data.</text>
</comment>
<feature type="region of interest" description="Disordered" evidence="1">
    <location>
        <begin position="789"/>
        <end position="815"/>
    </location>
</feature>
<organism evidence="4 5">
    <name type="scientific">Thalassiosira oceanica</name>
    <name type="common">Marine diatom</name>
    <dbReference type="NCBI Taxonomy" id="159749"/>
    <lineage>
        <taxon>Eukaryota</taxon>
        <taxon>Sar</taxon>
        <taxon>Stramenopiles</taxon>
        <taxon>Ochrophyta</taxon>
        <taxon>Bacillariophyta</taxon>
        <taxon>Coscinodiscophyceae</taxon>
        <taxon>Thalassiosirophycidae</taxon>
        <taxon>Thalassiosirales</taxon>
        <taxon>Thalassiosiraceae</taxon>
        <taxon>Thalassiosira</taxon>
    </lineage>
</organism>
<feature type="region of interest" description="Disordered" evidence="1">
    <location>
        <begin position="162"/>
        <end position="199"/>
    </location>
</feature>